<evidence type="ECO:0000313" key="4">
    <source>
        <dbReference type="Proteomes" id="UP000299102"/>
    </source>
</evidence>
<comment type="caution">
    <text evidence="3">The sequence shown here is derived from an EMBL/GenBank/DDBJ whole genome shotgun (WGS) entry which is preliminary data.</text>
</comment>
<feature type="region of interest" description="Disordered" evidence="1">
    <location>
        <begin position="251"/>
        <end position="286"/>
    </location>
</feature>
<feature type="region of interest" description="Disordered" evidence="1">
    <location>
        <begin position="81"/>
        <end position="116"/>
    </location>
</feature>
<dbReference type="SMART" id="SM00228">
    <property type="entry name" value="PDZ"/>
    <property type="match status" value="1"/>
</dbReference>
<dbReference type="Proteomes" id="UP000299102">
    <property type="component" value="Unassembled WGS sequence"/>
</dbReference>
<reference evidence="3 4" key="1">
    <citation type="journal article" date="2019" name="Commun. Biol.">
        <title>The bagworm genome reveals a unique fibroin gene that provides high tensile strength.</title>
        <authorList>
            <person name="Kono N."/>
            <person name="Nakamura H."/>
            <person name="Ohtoshi R."/>
            <person name="Tomita M."/>
            <person name="Numata K."/>
            <person name="Arakawa K."/>
        </authorList>
    </citation>
    <scope>NUCLEOTIDE SEQUENCE [LARGE SCALE GENOMIC DNA]</scope>
</reference>
<dbReference type="OrthoDB" id="410721at2759"/>
<dbReference type="InterPro" id="IPR041489">
    <property type="entry name" value="PDZ_6"/>
</dbReference>
<dbReference type="EMBL" id="BGZK01000030">
    <property type="protein sequence ID" value="GBP08339.1"/>
    <property type="molecule type" value="Genomic_DNA"/>
</dbReference>
<evidence type="ECO:0000256" key="1">
    <source>
        <dbReference type="SAM" id="MobiDB-lite"/>
    </source>
</evidence>
<organism evidence="3 4">
    <name type="scientific">Eumeta variegata</name>
    <name type="common">Bagworm moth</name>
    <name type="synonym">Eumeta japonica</name>
    <dbReference type="NCBI Taxonomy" id="151549"/>
    <lineage>
        <taxon>Eukaryota</taxon>
        <taxon>Metazoa</taxon>
        <taxon>Ecdysozoa</taxon>
        <taxon>Arthropoda</taxon>
        <taxon>Hexapoda</taxon>
        <taxon>Insecta</taxon>
        <taxon>Pterygota</taxon>
        <taxon>Neoptera</taxon>
        <taxon>Endopterygota</taxon>
        <taxon>Lepidoptera</taxon>
        <taxon>Glossata</taxon>
        <taxon>Ditrysia</taxon>
        <taxon>Tineoidea</taxon>
        <taxon>Psychidae</taxon>
        <taxon>Oiketicinae</taxon>
        <taxon>Eumeta</taxon>
    </lineage>
</organism>
<feature type="domain" description="PDZ" evidence="2">
    <location>
        <begin position="157"/>
        <end position="235"/>
    </location>
</feature>
<dbReference type="GO" id="GO:0005634">
    <property type="term" value="C:nucleus"/>
    <property type="evidence" value="ECO:0007669"/>
    <property type="project" value="TreeGrafter"/>
</dbReference>
<protein>
    <submittedName>
        <fullName evidence="3">Regulator of G-protein signaling loco</fullName>
    </submittedName>
</protein>
<feature type="compositionally biased region" description="Pro residues" evidence="1">
    <location>
        <begin position="254"/>
        <end position="274"/>
    </location>
</feature>
<name>A0A4C1T1J8_EUMVA</name>
<evidence type="ECO:0000259" key="2">
    <source>
        <dbReference type="PROSITE" id="PS50106"/>
    </source>
</evidence>
<evidence type="ECO:0000313" key="3">
    <source>
        <dbReference type="EMBL" id="GBP08339.1"/>
    </source>
</evidence>
<dbReference type="PANTHER" id="PTHR46848:SF1">
    <property type="entry name" value="REGULATOR OF G-PROTEIN SIGNALING 3"/>
    <property type="match status" value="1"/>
</dbReference>
<accession>A0A4C1T1J8</accession>
<feature type="compositionally biased region" description="Polar residues" evidence="1">
    <location>
        <begin position="102"/>
        <end position="113"/>
    </location>
</feature>
<dbReference type="Gene3D" id="2.30.42.10">
    <property type="match status" value="1"/>
</dbReference>
<dbReference type="PROSITE" id="PS50106">
    <property type="entry name" value="PDZ"/>
    <property type="match status" value="1"/>
</dbReference>
<proteinExistence type="predicted"/>
<dbReference type="GO" id="GO:0005886">
    <property type="term" value="C:plasma membrane"/>
    <property type="evidence" value="ECO:0007669"/>
    <property type="project" value="TreeGrafter"/>
</dbReference>
<dbReference type="Pfam" id="PF17820">
    <property type="entry name" value="PDZ_6"/>
    <property type="match status" value="1"/>
</dbReference>
<dbReference type="STRING" id="151549.A0A4C1T1J8"/>
<dbReference type="PANTHER" id="PTHR46848">
    <property type="entry name" value="REGULATOR OF G-PROTEIN SIGNALING 3"/>
    <property type="match status" value="1"/>
</dbReference>
<dbReference type="SUPFAM" id="SSF50156">
    <property type="entry name" value="PDZ domain-like"/>
    <property type="match status" value="1"/>
</dbReference>
<sequence length="308" mass="33183">MGEVGHWYFETRPPNARLDSSYASELYACRRSEFLGCVSFPLKDATEGVITGSYYLQPQTRATGAHAPPARARVTAADMATDNVDGTSTNDEAAKENHNDRGVSTNGPSSSAGTAVAALQREADEHLFLRYLELDPPDDPAVQRRAPRNGRTPFTTTRKLLRGVGGGFGFTVVWTRPPRVERVASGGAGERAGLRAGDYIVFIGNKNVVMLPEEEVRNLVKSAGQTLILETFRRVPYNGIGARPRLAQVLIPESTPPPAPRSPRAPASPAPAARPPTACSSTSQSLDRRKLHLPQVTFSKEVGNGIIV</sequence>
<feature type="compositionally biased region" description="Basic and acidic residues" evidence="1">
    <location>
        <begin position="92"/>
        <end position="101"/>
    </location>
</feature>
<dbReference type="AlphaFoldDB" id="A0A4C1T1J8"/>
<keyword evidence="4" id="KW-1185">Reference proteome</keyword>
<gene>
    <name evidence="3" type="primary">loco</name>
    <name evidence="3" type="ORF">EVAR_78809_1</name>
</gene>
<dbReference type="InterPro" id="IPR036034">
    <property type="entry name" value="PDZ_sf"/>
</dbReference>
<dbReference type="InterPro" id="IPR001478">
    <property type="entry name" value="PDZ"/>
</dbReference>